<name>A0A2U1NB23_ARTAN</name>
<evidence type="ECO:0000313" key="2">
    <source>
        <dbReference type="EMBL" id="PWA70688.1"/>
    </source>
</evidence>
<sequence>MKRTATRMHTFFDPRFDKKISILDETSCFIDIIVHRISIASGRGSGSSTLGRMLTGNCHSGGFVAASTSTGRGNNTVGLSQGGSNENQDPGRRCEMLLNQLGMAYRKGIMIGVIPFTSKILESCKNSLAYQPPNLWTLAILGLLAEIHALKNLKANLNFESRYKIVTSFASGNIQSLEIFKPSAALVHDYSTELDDDYILSASCMMVSRLAGELSYVTCKTIVNFINPICIRMNIKINGRCDWAYESTLWVWAQESPLAIFAEMRAWKRIKLANEIKIVVGQTKFLKYLYISAANPILFSLNPCYPTTENPSEIQHPFFINIVIQSRLSSIEMQCMLSS</sequence>
<dbReference type="OrthoDB" id="1933107at2759"/>
<organism evidence="2 3">
    <name type="scientific">Artemisia annua</name>
    <name type="common">Sweet wormwood</name>
    <dbReference type="NCBI Taxonomy" id="35608"/>
    <lineage>
        <taxon>Eukaryota</taxon>
        <taxon>Viridiplantae</taxon>
        <taxon>Streptophyta</taxon>
        <taxon>Embryophyta</taxon>
        <taxon>Tracheophyta</taxon>
        <taxon>Spermatophyta</taxon>
        <taxon>Magnoliopsida</taxon>
        <taxon>eudicotyledons</taxon>
        <taxon>Gunneridae</taxon>
        <taxon>Pentapetalae</taxon>
        <taxon>asterids</taxon>
        <taxon>campanulids</taxon>
        <taxon>Asterales</taxon>
        <taxon>Asteraceae</taxon>
        <taxon>Asteroideae</taxon>
        <taxon>Anthemideae</taxon>
        <taxon>Artemisiinae</taxon>
        <taxon>Artemisia</taxon>
    </lineage>
</organism>
<reference evidence="2 3" key="1">
    <citation type="journal article" date="2018" name="Mol. Plant">
        <title>The genome of Artemisia annua provides insight into the evolution of Asteraceae family and artemisinin biosynthesis.</title>
        <authorList>
            <person name="Shen Q."/>
            <person name="Zhang L."/>
            <person name="Liao Z."/>
            <person name="Wang S."/>
            <person name="Yan T."/>
            <person name="Shi P."/>
            <person name="Liu M."/>
            <person name="Fu X."/>
            <person name="Pan Q."/>
            <person name="Wang Y."/>
            <person name="Lv Z."/>
            <person name="Lu X."/>
            <person name="Zhang F."/>
            <person name="Jiang W."/>
            <person name="Ma Y."/>
            <person name="Chen M."/>
            <person name="Hao X."/>
            <person name="Li L."/>
            <person name="Tang Y."/>
            <person name="Lv G."/>
            <person name="Zhou Y."/>
            <person name="Sun X."/>
            <person name="Brodelius P.E."/>
            <person name="Rose J.K.C."/>
            <person name="Tang K."/>
        </authorList>
    </citation>
    <scope>NUCLEOTIDE SEQUENCE [LARGE SCALE GENOMIC DNA]</scope>
    <source>
        <strain evidence="3">cv. Huhao1</strain>
        <tissue evidence="2">Leaf</tissue>
    </source>
</reference>
<dbReference type="GO" id="GO:0017148">
    <property type="term" value="P:negative regulation of translation"/>
    <property type="evidence" value="ECO:0007669"/>
    <property type="project" value="InterPro"/>
</dbReference>
<feature type="domain" description="CCR4-NOT transcription complex subunit 1 CAF1-binding" evidence="1">
    <location>
        <begin position="102"/>
        <end position="160"/>
    </location>
</feature>
<dbReference type="STRING" id="35608.A0A2U1NB23"/>
<dbReference type="GO" id="GO:0000932">
    <property type="term" value="C:P-body"/>
    <property type="evidence" value="ECO:0007669"/>
    <property type="project" value="TreeGrafter"/>
</dbReference>
<comment type="caution">
    <text evidence="2">The sequence shown here is derived from an EMBL/GenBank/DDBJ whole genome shotgun (WGS) entry which is preliminary data.</text>
</comment>
<evidence type="ECO:0000259" key="1">
    <source>
        <dbReference type="Pfam" id="PF16415"/>
    </source>
</evidence>
<dbReference type="GO" id="GO:0060090">
    <property type="term" value="F:molecular adaptor activity"/>
    <property type="evidence" value="ECO:0007669"/>
    <property type="project" value="TreeGrafter"/>
</dbReference>
<protein>
    <submittedName>
        <fullName evidence="2">CCR4-NOT transcription complex subunit 1</fullName>
    </submittedName>
</protein>
<dbReference type="Proteomes" id="UP000245207">
    <property type="component" value="Unassembled WGS sequence"/>
</dbReference>
<dbReference type="InterPro" id="IPR040398">
    <property type="entry name" value="Not1"/>
</dbReference>
<dbReference type="GO" id="GO:0000288">
    <property type="term" value="P:nuclear-transcribed mRNA catabolic process, deadenylation-dependent decay"/>
    <property type="evidence" value="ECO:0007669"/>
    <property type="project" value="TreeGrafter"/>
</dbReference>
<dbReference type="Gene3D" id="1.25.40.180">
    <property type="match status" value="1"/>
</dbReference>
<dbReference type="EMBL" id="PKPP01003199">
    <property type="protein sequence ID" value="PWA70688.1"/>
    <property type="molecule type" value="Genomic_DNA"/>
</dbReference>
<proteinExistence type="predicted"/>
<dbReference type="PANTHER" id="PTHR13162:SF8">
    <property type="entry name" value="CCR4-NOT TRANSCRIPTION COMPLEX SUBUNIT 1"/>
    <property type="match status" value="1"/>
</dbReference>
<gene>
    <name evidence="2" type="ORF">CTI12_AA117880</name>
</gene>
<dbReference type="PANTHER" id="PTHR13162">
    <property type="entry name" value="CCR4-NOT TRANSCRIPTION COMPLEX"/>
    <property type="match status" value="1"/>
</dbReference>
<dbReference type="Pfam" id="PF16415">
    <property type="entry name" value="CNOT1_CAF1_bind"/>
    <property type="match status" value="1"/>
</dbReference>
<accession>A0A2U1NB23</accession>
<dbReference type="InterPro" id="IPR032191">
    <property type="entry name" value="CNOT1_CAF1_bind"/>
</dbReference>
<dbReference type="AlphaFoldDB" id="A0A2U1NB23"/>
<keyword evidence="3" id="KW-1185">Reference proteome</keyword>
<dbReference type="GO" id="GO:0030015">
    <property type="term" value="C:CCR4-NOT core complex"/>
    <property type="evidence" value="ECO:0007669"/>
    <property type="project" value="InterPro"/>
</dbReference>
<evidence type="ECO:0000313" key="3">
    <source>
        <dbReference type="Proteomes" id="UP000245207"/>
    </source>
</evidence>